<protein>
    <recommendedName>
        <fullName evidence="4">Lipoprotein</fullName>
    </recommendedName>
</protein>
<dbReference type="EMBL" id="BOMB01000013">
    <property type="protein sequence ID" value="GID11676.1"/>
    <property type="molecule type" value="Genomic_DNA"/>
</dbReference>
<dbReference type="AlphaFoldDB" id="A0A8J3NA29"/>
<evidence type="ECO:0000313" key="3">
    <source>
        <dbReference type="Proteomes" id="UP000612808"/>
    </source>
</evidence>
<evidence type="ECO:0000256" key="1">
    <source>
        <dbReference type="SAM" id="SignalP"/>
    </source>
</evidence>
<name>A0A8J3NA29_9ACTN</name>
<gene>
    <name evidence="2" type="ORF">Aru02nite_25650</name>
</gene>
<proteinExistence type="predicted"/>
<evidence type="ECO:0008006" key="4">
    <source>
        <dbReference type="Google" id="ProtNLM"/>
    </source>
</evidence>
<feature type="signal peptide" evidence="1">
    <location>
        <begin position="1"/>
        <end position="18"/>
    </location>
</feature>
<sequence>MLALAAGLLLAGCGHDAAAVTAPAFRVPTPPPMAGATAGTLAQANQFLTSFVHGLDAVRDPKVAVATLRSCGDATCRHLVAVARSMPRTSEGDYGAGWSMEYGDTMMAADPAHPGSWSVAIRPFWRASETPYGGHDGWTTATMIDVRLKLVGKDPMSDFRVWMTPIPASRQAPAAISLDHPRIG</sequence>
<keyword evidence="3" id="KW-1185">Reference proteome</keyword>
<evidence type="ECO:0000313" key="2">
    <source>
        <dbReference type="EMBL" id="GID11676.1"/>
    </source>
</evidence>
<dbReference type="Proteomes" id="UP000612808">
    <property type="component" value="Unassembled WGS sequence"/>
</dbReference>
<accession>A0A8J3NA29</accession>
<feature type="chain" id="PRO_5039082117" description="Lipoprotein" evidence="1">
    <location>
        <begin position="19"/>
        <end position="184"/>
    </location>
</feature>
<organism evidence="2 3">
    <name type="scientific">Actinocatenispora rupis</name>
    <dbReference type="NCBI Taxonomy" id="519421"/>
    <lineage>
        <taxon>Bacteria</taxon>
        <taxon>Bacillati</taxon>
        <taxon>Actinomycetota</taxon>
        <taxon>Actinomycetes</taxon>
        <taxon>Micromonosporales</taxon>
        <taxon>Micromonosporaceae</taxon>
        <taxon>Actinocatenispora</taxon>
    </lineage>
</organism>
<reference evidence="2" key="1">
    <citation type="submission" date="2021-01" db="EMBL/GenBank/DDBJ databases">
        <title>Whole genome shotgun sequence of Actinocatenispora rupis NBRC 107355.</title>
        <authorList>
            <person name="Komaki H."/>
            <person name="Tamura T."/>
        </authorList>
    </citation>
    <scope>NUCLEOTIDE SEQUENCE</scope>
    <source>
        <strain evidence="2">NBRC 107355</strain>
    </source>
</reference>
<keyword evidence="1" id="KW-0732">Signal</keyword>
<comment type="caution">
    <text evidence="2">The sequence shown here is derived from an EMBL/GenBank/DDBJ whole genome shotgun (WGS) entry which is preliminary data.</text>
</comment>